<evidence type="ECO:0000313" key="2">
    <source>
        <dbReference type="EMBL" id="WXK40277.1"/>
    </source>
</evidence>
<feature type="compositionally biased region" description="Low complexity" evidence="1">
    <location>
        <begin position="85"/>
        <end position="98"/>
    </location>
</feature>
<feature type="region of interest" description="Disordered" evidence="1">
    <location>
        <begin position="82"/>
        <end position="111"/>
    </location>
</feature>
<organism evidence="2 3">
    <name type="scientific">Mycetohabitans rhizoxinica</name>
    <dbReference type="NCBI Taxonomy" id="412963"/>
    <lineage>
        <taxon>Bacteria</taxon>
        <taxon>Pseudomonadati</taxon>
        <taxon>Pseudomonadota</taxon>
        <taxon>Betaproteobacteria</taxon>
        <taxon>Burkholderiales</taxon>
        <taxon>Burkholderiaceae</taxon>
        <taxon>Mycetohabitans</taxon>
    </lineage>
</organism>
<feature type="compositionally biased region" description="Polar residues" evidence="1">
    <location>
        <begin position="147"/>
        <end position="162"/>
    </location>
</feature>
<feature type="compositionally biased region" description="Polar residues" evidence="1">
    <location>
        <begin position="183"/>
        <end position="204"/>
    </location>
</feature>
<feature type="compositionally biased region" description="Basic and acidic residues" evidence="1">
    <location>
        <begin position="124"/>
        <end position="146"/>
    </location>
</feature>
<reference evidence="2 3" key="1">
    <citation type="submission" date="2020-09" db="EMBL/GenBank/DDBJ databases">
        <title>Genome sequences of Mycetohabitans spp.</title>
        <authorList>
            <person name="Carter M.E."/>
            <person name="Carpenter S.C.D."/>
            <person name="Bogdanove A.J."/>
        </authorList>
    </citation>
    <scope>NUCLEOTIDE SEQUENCE [LARGE SCALE GENOMIC DNA]</scope>
    <source>
        <strain evidence="2 3">B12</strain>
    </source>
</reference>
<evidence type="ECO:0000313" key="3">
    <source>
        <dbReference type="Proteomes" id="UP001493153"/>
    </source>
</evidence>
<keyword evidence="3" id="KW-1185">Reference proteome</keyword>
<accession>A0ABZ2PYX1</accession>
<dbReference type="EMBL" id="CP062176">
    <property type="protein sequence ID" value="WXK40277.1"/>
    <property type="molecule type" value="Genomic_DNA"/>
</dbReference>
<evidence type="ECO:0000256" key="1">
    <source>
        <dbReference type="SAM" id="MobiDB-lite"/>
    </source>
</evidence>
<feature type="compositionally biased region" description="Polar residues" evidence="1">
    <location>
        <begin position="18"/>
        <end position="37"/>
    </location>
</feature>
<feature type="region of interest" description="Disordered" evidence="1">
    <location>
        <begin position="1"/>
        <end position="42"/>
    </location>
</feature>
<feature type="region of interest" description="Disordered" evidence="1">
    <location>
        <begin position="123"/>
        <end position="170"/>
    </location>
</feature>
<sequence length="391" mass="42836">MQSTIHNSSSAIGRFGATDNQQWANKSTGPSSANTPAKPSEMAVRIAFELKKRRSNLGSDSSSESSSILDTHIATKQYAPVNLRGNANAASPASSSGSEWDADDENIATSDSIVSLRPISVQQDLHRAAEAAQDPRADSPIKKDEQSGISDTRLQQTVPPSSQKKRLISGIDKDKFEAATKNMSRLNTPPQLFKSSQASAGGQDTRNKIKVVEQHSEAEPFSPNLRTEIQKQKEVIEKLKKELAELKEASNEIKSTSIKARSPNPSPTLSTPELPEPPQSLHAESIRSSMEYRSYEPWNPTPLPTAKRPGRLKRLFGKLRLTQIAQATQVDTGHSPFKLEKVDTRTNATIKSNKSTKSTLSTRTIEGMKNLKRKFSLRRQKSSTAHQSATA</sequence>
<gene>
    <name evidence="2" type="ORF">IHE29_13790</name>
</gene>
<name>A0ABZ2PYX1_9BURK</name>
<dbReference type="RefSeq" id="WP_237070190.1">
    <property type="nucleotide sequence ID" value="NZ_CP062176.1"/>
</dbReference>
<feature type="compositionally biased region" description="Polar residues" evidence="1">
    <location>
        <begin position="1"/>
        <end position="11"/>
    </location>
</feature>
<feature type="region of interest" description="Disordered" evidence="1">
    <location>
        <begin position="250"/>
        <end position="311"/>
    </location>
</feature>
<dbReference type="Proteomes" id="UP001493153">
    <property type="component" value="Chromosome"/>
</dbReference>
<protein>
    <submittedName>
        <fullName evidence="2">Uncharacterized protein</fullName>
    </submittedName>
</protein>
<feature type="region of interest" description="Disordered" evidence="1">
    <location>
        <begin position="183"/>
        <end position="205"/>
    </location>
</feature>
<proteinExistence type="predicted"/>